<sequence>MNVKILGTAAAALLIAVSCQPKKAENEELVVMETEVAAPAEISIEKFSDSPAYLSSSLTLKKPTSTTIAKAGEVDFSFDVKDYNLGEVTERTGMAENLANSDKGQHIHFILDNEPYSAHYEPEFKREMPEGTHYLVAFLSRSYHESVKNDQSFIAKKFVVGAASDDKNVDLDKPTMIYSRPKGEYSGADTENLLLDFFLLNTTLSEDGNKVRATINGQEFMITEWAPYVIKGLPKGEVTVKLELLDSNGTLIPGGFNDVTRTVTLKD</sequence>
<gene>
    <name evidence="1" type="ORF">LV85_02242</name>
</gene>
<accession>A0A2W7QRS1</accession>
<dbReference type="AlphaFoldDB" id="A0A2W7QRS1"/>
<protein>
    <recommendedName>
        <fullName evidence="3">Phosphopeptide-binding protein</fullName>
    </recommendedName>
</protein>
<dbReference type="OrthoDB" id="647046at2"/>
<evidence type="ECO:0000313" key="2">
    <source>
        <dbReference type="Proteomes" id="UP000248882"/>
    </source>
</evidence>
<name>A0A2W7QRS1_9BACT</name>
<dbReference type="Proteomes" id="UP000248882">
    <property type="component" value="Unassembled WGS sequence"/>
</dbReference>
<proteinExistence type="predicted"/>
<dbReference type="PROSITE" id="PS51257">
    <property type="entry name" value="PROKAR_LIPOPROTEIN"/>
    <property type="match status" value="1"/>
</dbReference>
<evidence type="ECO:0008006" key="3">
    <source>
        <dbReference type="Google" id="ProtNLM"/>
    </source>
</evidence>
<dbReference type="EMBL" id="QKZT01000009">
    <property type="protein sequence ID" value="PZX51298.1"/>
    <property type="molecule type" value="Genomic_DNA"/>
</dbReference>
<reference evidence="1 2" key="1">
    <citation type="submission" date="2018-06" db="EMBL/GenBank/DDBJ databases">
        <title>Genomic Encyclopedia of Archaeal and Bacterial Type Strains, Phase II (KMG-II): from individual species to whole genera.</title>
        <authorList>
            <person name="Goeker M."/>
        </authorList>
    </citation>
    <scope>NUCLEOTIDE SEQUENCE [LARGE SCALE GENOMIC DNA]</scope>
    <source>
        <strain evidence="1 2">DSM 19830</strain>
    </source>
</reference>
<organism evidence="1 2">
    <name type="scientific">Algoriphagus chordae</name>
    <dbReference type="NCBI Taxonomy" id="237019"/>
    <lineage>
        <taxon>Bacteria</taxon>
        <taxon>Pseudomonadati</taxon>
        <taxon>Bacteroidota</taxon>
        <taxon>Cytophagia</taxon>
        <taxon>Cytophagales</taxon>
        <taxon>Cyclobacteriaceae</taxon>
        <taxon>Algoriphagus</taxon>
    </lineage>
</organism>
<evidence type="ECO:0000313" key="1">
    <source>
        <dbReference type="EMBL" id="PZX51298.1"/>
    </source>
</evidence>
<comment type="caution">
    <text evidence="1">The sequence shown here is derived from an EMBL/GenBank/DDBJ whole genome shotgun (WGS) entry which is preliminary data.</text>
</comment>
<dbReference type="RefSeq" id="WP_111319365.1">
    <property type="nucleotide sequence ID" value="NZ_QKZT01000009.1"/>
</dbReference>
<keyword evidence="2" id="KW-1185">Reference proteome</keyword>